<feature type="compositionally biased region" description="Basic residues" evidence="1">
    <location>
        <begin position="173"/>
        <end position="182"/>
    </location>
</feature>
<feature type="compositionally biased region" description="Basic and acidic residues" evidence="1">
    <location>
        <begin position="222"/>
        <end position="246"/>
    </location>
</feature>
<feature type="compositionally biased region" description="Low complexity" evidence="1">
    <location>
        <begin position="123"/>
        <end position="142"/>
    </location>
</feature>
<keyword evidence="4" id="KW-1185">Reference proteome</keyword>
<dbReference type="OrthoDB" id="1319616at2"/>
<feature type="compositionally biased region" description="Polar residues" evidence="1">
    <location>
        <begin position="197"/>
        <end position="219"/>
    </location>
</feature>
<gene>
    <name evidence="3" type="ORF">CLV94_0849</name>
</gene>
<dbReference type="Proteomes" id="UP000277579">
    <property type="component" value="Unassembled WGS sequence"/>
</dbReference>
<comment type="caution">
    <text evidence="3">The sequence shown here is derived from an EMBL/GenBank/DDBJ whole genome shotgun (WGS) entry which is preliminary data.</text>
</comment>
<evidence type="ECO:0000256" key="2">
    <source>
        <dbReference type="SAM" id="Phobius"/>
    </source>
</evidence>
<feature type="compositionally biased region" description="Low complexity" evidence="1">
    <location>
        <begin position="86"/>
        <end position="111"/>
    </location>
</feature>
<feature type="transmembrane region" description="Helical" evidence="2">
    <location>
        <begin position="45"/>
        <end position="63"/>
    </location>
</feature>
<dbReference type="RefSeq" id="WP_121375179.1">
    <property type="nucleotide sequence ID" value="NZ_RBLC01000001.1"/>
</dbReference>
<accession>A0A495MK90</accession>
<organism evidence="3 4">
    <name type="scientific">Flavobacterium endophyticum</name>
    <dbReference type="NCBI Taxonomy" id="1540163"/>
    <lineage>
        <taxon>Bacteria</taxon>
        <taxon>Pseudomonadati</taxon>
        <taxon>Bacteroidota</taxon>
        <taxon>Flavobacteriia</taxon>
        <taxon>Flavobacteriales</taxon>
        <taxon>Flavobacteriaceae</taxon>
        <taxon>Flavobacterium</taxon>
    </lineage>
</organism>
<proteinExistence type="predicted"/>
<keyword evidence="2" id="KW-1133">Transmembrane helix</keyword>
<keyword evidence="2" id="KW-0812">Transmembrane</keyword>
<name>A0A495MK90_9FLAO</name>
<feature type="region of interest" description="Disordered" evidence="1">
    <location>
        <begin position="79"/>
        <end position="246"/>
    </location>
</feature>
<evidence type="ECO:0000313" key="4">
    <source>
        <dbReference type="Proteomes" id="UP000277579"/>
    </source>
</evidence>
<dbReference type="EMBL" id="RBLC01000001">
    <property type="protein sequence ID" value="RKS25805.1"/>
    <property type="molecule type" value="Genomic_DNA"/>
</dbReference>
<evidence type="ECO:0000256" key="1">
    <source>
        <dbReference type="SAM" id="MobiDB-lite"/>
    </source>
</evidence>
<sequence length="471" mass="53178">MENKKDIGKAFRDKIDGLDKSPSPKVWDSINAELKKKKKRRLLPFWIKTTGIAILFLFLLLPFSTLEWSRNFPFYNNNKTDATEKNNTSNGTNDNNSSTTNSTDTSNSGNSKIGHEKINSPTSQDNANSSDNASARNSISSSEKSKITKFKSSNAFQKKSKIKALAQNSSKAAKSKSKKSRLGNRSSEKAPFEKDVLSQTTNTTIAENQRNYIPNTETDLTPAEKKKDSLKEKKKEKKPEVKDEKKTVKDSVKPFSKFYVFGYVAPTYYGLFSNKSSLDSRLENNKSSAEFTFNFGGYIGVNITERLNLRLGASLSKFNTTTQNVNFNTSNFENIEYKPGITNSSIVAQFNNENLDIREEYSFLEIPFELKYTLLDKKIGMEVIGGISTLYLNKNTIEVEKNNQSLIIGKRSDLLKVHFTTNFGAGFYYKISKNLRFNAEPIFKYHFNPSEGSPKKISFGLQTGLQYNLNN</sequence>
<evidence type="ECO:0000313" key="3">
    <source>
        <dbReference type="EMBL" id="RKS25805.1"/>
    </source>
</evidence>
<keyword evidence="2" id="KW-0472">Membrane</keyword>
<protein>
    <recommendedName>
        <fullName evidence="5">Outer membrane protein with beta-barrel domain</fullName>
    </recommendedName>
</protein>
<feature type="compositionally biased region" description="Basic and acidic residues" evidence="1">
    <location>
        <begin position="186"/>
        <end position="196"/>
    </location>
</feature>
<reference evidence="3 4" key="1">
    <citation type="submission" date="2018-10" db="EMBL/GenBank/DDBJ databases">
        <title>Genomic Encyclopedia of Archaeal and Bacterial Type Strains, Phase II (KMG-II): from individual species to whole genera.</title>
        <authorList>
            <person name="Goeker M."/>
        </authorList>
    </citation>
    <scope>NUCLEOTIDE SEQUENCE [LARGE SCALE GENOMIC DNA]</scope>
    <source>
        <strain evidence="3 4">DSM 29537</strain>
    </source>
</reference>
<evidence type="ECO:0008006" key="5">
    <source>
        <dbReference type="Google" id="ProtNLM"/>
    </source>
</evidence>
<dbReference type="AlphaFoldDB" id="A0A495MK90"/>